<dbReference type="PROSITE" id="PS50011">
    <property type="entry name" value="PROTEIN_KINASE_DOM"/>
    <property type="match status" value="1"/>
</dbReference>
<dbReference type="Pfam" id="PF00433">
    <property type="entry name" value="Pkinase_C"/>
    <property type="match status" value="1"/>
</dbReference>
<dbReference type="SMART" id="SM00133">
    <property type="entry name" value="S_TK_X"/>
    <property type="match status" value="1"/>
</dbReference>
<comment type="catalytic activity">
    <reaction evidence="7">
        <text>L-threonyl-[protein] + ATP = O-phospho-L-threonyl-[protein] + ADP + H(+)</text>
        <dbReference type="Rhea" id="RHEA:46608"/>
        <dbReference type="Rhea" id="RHEA-COMP:11060"/>
        <dbReference type="Rhea" id="RHEA-COMP:11605"/>
        <dbReference type="ChEBI" id="CHEBI:15378"/>
        <dbReference type="ChEBI" id="CHEBI:30013"/>
        <dbReference type="ChEBI" id="CHEBI:30616"/>
        <dbReference type="ChEBI" id="CHEBI:61977"/>
        <dbReference type="ChEBI" id="CHEBI:456216"/>
        <dbReference type="EC" id="2.7.11.13"/>
    </reaction>
</comment>
<evidence type="ECO:0000256" key="4">
    <source>
        <dbReference type="ARBA" id="ARBA00022741"/>
    </source>
</evidence>
<dbReference type="WBParaSite" id="SRDH1_29350.3">
    <property type="protein sequence ID" value="SRDH1_29350.3"/>
    <property type="gene ID" value="SRDH1_29350"/>
</dbReference>
<dbReference type="InterPro" id="IPR017892">
    <property type="entry name" value="Pkinase_C"/>
</dbReference>
<keyword evidence="6 10" id="KW-0067">ATP-binding</keyword>
<reference evidence="16 17" key="2">
    <citation type="submission" date="2023-11" db="UniProtKB">
        <authorList>
            <consortium name="WormBaseParasite"/>
        </authorList>
    </citation>
    <scope>IDENTIFICATION</scope>
</reference>
<feature type="domain" description="Protein kinase" evidence="12">
    <location>
        <begin position="840"/>
        <end position="1099"/>
    </location>
</feature>
<dbReference type="InterPro" id="IPR000719">
    <property type="entry name" value="Prot_kinase_dom"/>
</dbReference>
<dbReference type="InterPro" id="IPR011072">
    <property type="entry name" value="HR1_rho-bd"/>
</dbReference>
<feature type="domain" description="AGC-kinase C-terminal" evidence="13">
    <location>
        <begin position="1100"/>
        <end position="1167"/>
    </location>
</feature>
<evidence type="ECO:0000256" key="11">
    <source>
        <dbReference type="SAM" id="MobiDB-lite"/>
    </source>
</evidence>
<evidence type="ECO:0000256" key="2">
    <source>
        <dbReference type="ARBA" id="ARBA00022553"/>
    </source>
</evidence>
<feature type="domain" description="REM-1" evidence="14">
    <location>
        <begin position="129"/>
        <end position="212"/>
    </location>
</feature>
<dbReference type="InterPro" id="IPR000961">
    <property type="entry name" value="AGC-kinase_C"/>
</dbReference>
<dbReference type="Gene3D" id="3.30.200.20">
    <property type="entry name" value="Phosphorylase Kinase, domain 1"/>
    <property type="match status" value="1"/>
</dbReference>
<comment type="catalytic activity">
    <reaction evidence="8">
        <text>L-seryl-[protein] + ATP = O-phospho-L-seryl-[protein] + ADP + H(+)</text>
        <dbReference type="Rhea" id="RHEA:17989"/>
        <dbReference type="Rhea" id="RHEA-COMP:9863"/>
        <dbReference type="Rhea" id="RHEA-COMP:11604"/>
        <dbReference type="ChEBI" id="CHEBI:15378"/>
        <dbReference type="ChEBI" id="CHEBI:29999"/>
        <dbReference type="ChEBI" id="CHEBI:30616"/>
        <dbReference type="ChEBI" id="CHEBI:83421"/>
        <dbReference type="ChEBI" id="CHEBI:456216"/>
        <dbReference type="EC" id="2.7.11.13"/>
    </reaction>
</comment>
<evidence type="ECO:0000313" key="17">
    <source>
        <dbReference type="WBParaSite" id="SRDH1_29350.3"/>
    </source>
</evidence>
<feature type="region of interest" description="Disordered" evidence="11">
    <location>
        <begin position="475"/>
        <end position="494"/>
    </location>
</feature>
<dbReference type="PANTHER" id="PTHR24351">
    <property type="entry name" value="RIBOSOMAL PROTEIN S6 KINASE"/>
    <property type="match status" value="1"/>
</dbReference>
<dbReference type="FunFam" id="3.30.200.20:FF:000058">
    <property type="entry name" value="Putative serine/threonine-protein kinase N2"/>
    <property type="match status" value="1"/>
</dbReference>
<organism evidence="15 17">
    <name type="scientific">Schistosoma rodhaini</name>
    <dbReference type="NCBI Taxonomy" id="6188"/>
    <lineage>
        <taxon>Eukaryota</taxon>
        <taxon>Metazoa</taxon>
        <taxon>Spiralia</taxon>
        <taxon>Lophotrochozoa</taxon>
        <taxon>Platyhelminthes</taxon>
        <taxon>Trematoda</taxon>
        <taxon>Digenea</taxon>
        <taxon>Strigeidida</taxon>
        <taxon>Schistosomatoidea</taxon>
        <taxon>Schistosomatidae</taxon>
        <taxon>Schistosoma</taxon>
    </lineage>
</organism>
<dbReference type="WBParaSite" id="SRDH1_29350.2">
    <property type="protein sequence ID" value="SRDH1_29350.2"/>
    <property type="gene ID" value="SRDH1_29350"/>
</dbReference>
<evidence type="ECO:0000256" key="10">
    <source>
        <dbReference type="PROSITE-ProRule" id="PRU10141"/>
    </source>
</evidence>
<dbReference type="InterPro" id="IPR036274">
    <property type="entry name" value="HR1_rpt_sf"/>
</dbReference>
<keyword evidence="2" id="KW-0597">Phosphoprotein</keyword>
<dbReference type="PROSITE" id="PS00107">
    <property type="entry name" value="PROTEIN_KINASE_ATP"/>
    <property type="match status" value="1"/>
</dbReference>
<keyword evidence="1" id="KW-0723">Serine/threonine-protein kinase</keyword>
<evidence type="ECO:0000256" key="7">
    <source>
        <dbReference type="ARBA" id="ARBA00047272"/>
    </source>
</evidence>
<dbReference type="InterPro" id="IPR008271">
    <property type="entry name" value="Ser/Thr_kinase_AS"/>
</dbReference>
<dbReference type="InterPro" id="IPR011009">
    <property type="entry name" value="Kinase-like_dom_sf"/>
</dbReference>
<dbReference type="SUPFAM" id="SSF56112">
    <property type="entry name" value="Protein kinase-like (PK-like)"/>
    <property type="match status" value="1"/>
</dbReference>
<dbReference type="FunFam" id="1.10.510.10:FF:000038">
    <property type="entry name" value="serine/threonine-protein kinase N2 isoform X1"/>
    <property type="match status" value="1"/>
</dbReference>
<protein>
    <recommendedName>
        <fullName evidence="18">Protein kinase C</fullName>
    </recommendedName>
</protein>
<evidence type="ECO:0000259" key="14">
    <source>
        <dbReference type="PROSITE" id="PS51860"/>
    </source>
</evidence>
<evidence type="ECO:0000313" key="15">
    <source>
        <dbReference type="Proteomes" id="UP000050792"/>
    </source>
</evidence>
<keyword evidence="4 10" id="KW-0547">Nucleotide-binding</keyword>
<keyword evidence="9" id="KW-0175">Coiled coil</keyword>
<sequence>MEHEEYARELAAHYKISPQLPYHSIIEELKNVLDSKRLDLQKLYKLKAGVQKLRDAAGKSVSAVIPSSNDFMTGPNSAGPKEGYTLDRKSSRVTTSAVIKSINSDVQDLAEDIRDLETSLLLLKHCQPSFDQQSAVIKSTNRGDSIEQRLTELQKALDIELQVRSGAERLIQTYKSGPRHFLEEARKQYENANNKIGFIRNQMIRVKQMNEGFYQPDTSPLGSRSENISDTAKPNGSINSASSVSNNQEGFLIWKDKVMELTHRLRVERALFVGSKKAVSAVLDNQIHVDKSRKLQALQEARESLHRLYLFQESIKPLLKRPPPTHFPDMISSIVDDPEMAVLLSSPWSNTTAFHGNSSLLIPSPPTAITGSLEVRCLGCQDIVDHFPAEIVNNELSGTSTTRIYSVPSVMTSRTSENHWVDVRCSLLIDHKRVWDSPWRQPNQQCWDSKTTFNIDRGKELEVQVYWKRMFLPSSSTSASGSSALSKSGLSEDSGSGLEWVLAAVNYVRLEELLGGESRSVMLPMLPMGKVFLVLKFSDPLLSKPRCGLHRQKRLFSKRKGNNIPRINELDMNIPLWTRLLKSGQLSKMNRSVIGGSWTLNHSKEFGSSGSVMMHGLEGRFQQLNTSLSGSPVSDQAFNGKSHLNTSKYRESPSAFPTRSVNITDTIIQQRPLVTIIREPDALREKNITLTEKEVKTLRKKSLLTDDINDYSSTSPQHAAATGIGSSFSPDYDVAPVIIEYDTDSNSRKPPTVSRVSDYASPEDLGTTEMISIGQKDVDSRTADYINMDVQRSNSGPVVLSTEKENKNVPTSESPRTAPSEIFSELSSNKSTTILSMIDFRTVAVLGRGHFGKVLLSQYHRDNKYYAIKSLKKAEIIFRNEVDTLLTEKRILQIITDAQHPFLINLIACFQTKEHVMFVMEYAQGGDLMSLIQKNVFKEPQAVFYAGCVVLGIEFLHSKKIVYRDLKLDNLLLDSEGFVKMADFGLCKEGMGPDDRTSTFCGTPEFLAPEVLTDSSYTRAVDWWGLGVLIFEMLVGECPFPGESEEEIFDSIVNKSVCYPNYLSMEAKLIMGRLLRRNAAQRLGSSAQDAEEIKRQPFFRKLDFQALLAQKIKPPFVPVVSGPEDVSNFDEEFTREKAVLTPTKQRPPLLDADQLNFSNFDYYSHLV</sequence>
<dbReference type="Proteomes" id="UP000050792">
    <property type="component" value="Unassembled WGS sequence"/>
</dbReference>
<dbReference type="Pfam" id="PF00069">
    <property type="entry name" value="Pkinase"/>
    <property type="match status" value="1"/>
</dbReference>
<name>A0AA85EY26_9TREM</name>
<dbReference type="Gene3D" id="1.10.510.10">
    <property type="entry name" value="Transferase(Phosphotransferase) domain 1"/>
    <property type="match status" value="1"/>
</dbReference>
<evidence type="ECO:0000259" key="13">
    <source>
        <dbReference type="PROSITE" id="PS51285"/>
    </source>
</evidence>
<dbReference type="PROSITE" id="PS51860">
    <property type="entry name" value="REM_1"/>
    <property type="match status" value="1"/>
</dbReference>
<dbReference type="PROSITE" id="PS00108">
    <property type="entry name" value="PROTEIN_KINASE_ST"/>
    <property type="match status" value="1"/>
</dbReference>
<proteinExistence type="predicted"/>
<evidence type="ECO:0000256" key="1">
    <source>
        <dbReference type="ARBA" id="ARBA00022527"/>
    </source>
</evidence>
<dbReference type="GO" id="GO:0007165">
    <property type="term" value="P:signal transduction"/>
    <property type="evidence" value="ECO:0007669"/>
    <property type="project" value="InterPro"/>
</dbReference>
<dbReference type="GO" id="GO:0004697">
    <property type="term" value="F:diacylglycerol-dependent serine/threonine kinase activity"/>
    <property type="evidence" value="ECO:0007669"/>
    <property type="project" value="UniProtKB-EC"/>
</dbReference>
<reference evidence="15" key="1">
    <citation type="submission" date="2022-06" db="EMBL/GenBank/DDBJ databases">
        <authorList>
            <person name="Berger JAMES D."/>
            <person name="Berger JAMES D."/>
        </authorList>
    </citation>
    <scope>NUCLEOTIDE SEQUENCE [LARGE SCALE GENOMIC DNA]</scope>
</reference>
<dbReference type="SMART" id="SM00742">
    <property type="entry name" value="Hr1"/>
    <property type="match status" value="2"/>
</dbReference>
<dbReference type="Gene3D" id="1.10.287.160">
    <property type="entry name" value="HR1 repeat"/>
    <property type="match status" value="1"/>
</dbReference>
<keyword evidence="5" id="KW-0418">Kinase</keyword>
<dbReference type="PROSITE" id="PS51285">
    <property type="entry name" value="AGC_KINASE_CTER"/>
    <property type="match status" value="1"/>
</dbReference>
<dbReference type="SMART" id="SM00220">
    <property type="entry name" value="S_TKc"/>
    <property type="match status" value="1"/>
</dbReference>
<evidence type="ECO:0000313" key="16">
    <source>
        <dbReference type="WBParaSite" id="SRDH1_29350.2"/>
    </source>
</evidence>
<feature type="binding site" evidence="10">
    <location>
        <position position="869"/>
    </location>
    <ligand>
        <name>ATP</name>
        <dbReference type="ChEBI" id="CHEBI:30616"/>
    </ligand>
</feature>
<evidence type="ECO:0000259" key="12">
    <source>
        <dbReference type="PROSITE" id="PS50011"/>
    </source>
</evidence>
<accession>A0AA85EY26</accession>
<keyword evidence="15" id="KW-1185">Reference proteome</keyword>
<keyword evidence="3" id="KW-0808">Transferase</keyword>
<evidence type="ECO:0000256" key="6">
    <source>
        <dbReference type="ARBA" id="ARBA00022840"/>
    </source>
</evidence>
<feature type="region of interest" description="Disordered" evidence="11">
    <location>
        <begin position="216"/>
        <end position="242"/>
    </location>
</feature>
<evidence type="ECO:0008006" key="18">
    <source>
        <dbReference type="Google" id="ProtNLM"/>
    </source>
</evidence>
<evidence type="ECO:0000256" key="5">
    <source>
        <dbReference type="ARBA" id="ARBA00022777"/>
    </source>
</evidence>
<dbReference type="Pfam" id="PF02185">
    <property type="entry name" value="HR1"/>
    <property type="match status" value="1"/>
</dbReference>
<dbReference type="SUPFAM" id="SSF46585">
    <property type="entry name" value="HR1 repeat"/>
    <property type="match status" value="1"/>
</dbReference>
<evidence type="ECO:0000256" key="9">
    <source>
        <dbReference type="PROSITE-ProRule" id="PRU01207"/>
    </source>
</evidence>
<evidence type="ECO:0000256" key="3">
    <source>
        <dbReference type="ARBA" id="ARBA00022679"/>
    </source>
</evidence>
<dbReference type="InterPro" id="IPR017441">
    <property type="entry name" value="Protein_kinase_ATP_BS"/>
</dbReference>
<dbReference type="GO" id="GO:0005524">
    <property type="term" value="F:ATP binding"/>
    <property type="evidence" value="ECO:0007669"/>
    <property type="project" value="UniProtKB-UniRule"/>
</dbReference>
<dbReference type="AlphaFoldDB" id="A0AA85EY26"/>
<evidence type="ECO:0000256" key="8">
    <source>
        <dbReference type="ARBA" id="ARBA00047470"/>
    </source>
</evidence>